<sequence length="275" mass="29833">MTIKSVLITPGTRLDRYQGTRTIPADAVMFDLEDAVPAQEKSVARRHWGSLTDATVRARTAVRINSFPSMDSLRDLVCVLSSEVTPDLVFVPKAESARCFRLLDELLDDAGVETGLVALIETPRGVASALEISTASRRLKALAFGAADYSMALGTGMEWDLMLHARWSIVNAAKACELQAIDSPSFDLQNQHMLRQDCERANKMGFTGKFAVHPKQVATINEVFRPDAEAISWAIKVVQAAEDSATSIGTLDGSMIGPPFLRRAQNILAAVSSPS</sequence>
<dbReference type="PANTHER" id="PTHR32308">
    <property type="entry name" value="LYASE BETA SUBUNIT, PUTATIVE (AFU_ORTHOLOGUE AFUA_4G13030)-RELATED"/>
    <property type="match status" value="1"/>
</dbReference>
<comment type="similarity">
    <text evidence="2">Belongs to the HpcH/HpaI aldolase family.</text>
</comment>
<evidence type="ECO:0000256" key="5">
    <source>
        <dbReference type="PIRSR" id="PIRSR015582-1"/>
    </source>
</evidence>
<keyword evidence="4 6" id="KW-0460">Magnesium</keyword>
<evidence type="ECO:0000256" key="4">
    <source>
        <dbReference type="ARBA" id="ARBA00022842"/>
    </source>
</evidence>
<protein>
    <submittedName>
        <fullName evidence="8">Putative lyase</fullName>
    </submittedName>
</protein>
<dbReference type="InterPro" id="IPR005000">
    <property type="entry name" value="Aldolase/citrate-lyase_domain"/>
</dbReference>
<dbReference type="Gene3D" id="3.20.20.60">
    <property type="entry name" value="Phosphoenolpyruvate-binding domains"/>
    <property type="match status" value="1"/>
</dbReference>
<feature type="binding site" evidence="6">
    <location>
        <position position="148"/>
    </location>
    <ligand>
        <name>Mg(2+)</name>
        <dbReference type="ChEBI" id="CHEBI:18420"/>
    </ligand>
</feature>
<comment type="caution">
    <text evidence="8">The sequence shown here is derived from an EMBL/GenBank/DDBJ whole genome shotgun (WGS) entry which is preliminary data.</text>
</comment>
<dbReference type="InterPro" id="IPR011206">
    <property type="entry name" value="Citrate_lyase_beta/mcl1/mcl2"/>
</dbReference>
<dbReference type="RefSeq" id="WP_045232730.1">
    <property type="nucleotide sequence ID" value="NZ_BBJU01000035.1"/>
</dbReference>
<evidence type="ECO:0000256" key="2">
    <source>
        <dbReference type="ARBA" id="ARBA00005568"/>
    </source>
</evidence>
<dbReference type="GO" id="GO:0006107">
    <property type="term" value="P:oxaloacetate metabolic process"/>
    <property type="evidence" value="ECO:0007669"/>
    <property type="project" value="TreeGrafter"/>
</dbReference>
<dbReference type="eggNOG" id="COG2301">
    <property type="taxonomic scope" value="Bacteria"/>
</dbReference>
<proteinExistence type="inferred from homology"/>
<dbReference type="EMBL" id="BBJU01000035">
    <property type="protein sequence ID" value="GAK73324.1"/>
    <property type="molecule type" value="Genomic_DNA"/>
</dbReference>
<dbReference type="Proteomes" id="UP000028701">
    <property type="component" value="Unassembled WGS sequence"/>
</dbReference>
<gene>
    <name evidence="8" type="ORF">RRU01S_35_00330</name>
</gene>
<feature type="binding site" evidence="5">
    <location>
        <position position="121"/>
    </location>
    <ligand>
        <name>substrate</name>
    </ligand>
</feature>
<evidence type="ECO:0000259" key="7">
    <source>
        <dbReference type="Pfam" id="PF03328"/>
    </source>
</evidence>
<organism evidence="8 9">
    <name type="scientific">Agrobacterium rubi TR3 = NBRC 13261</name>
    <dbReference type="NCBI Taxonomy" id="1368415"/>
    <lineage>
        <taxon>Bacteria</taxon>
        <taxon>Pseudomonadati</taxon>
        <taxon>Pseudomonadota</taxon>
        <taxon>Alphaproteobacteria</taxon>
        <taxon>Hyphomicrobiales</taxon>
        <taxon>Rhizobiaceae</taxon>
        <taxon>Rhizobium/Agrobacterium group</taxon>
        <taxon>Agrobacterium</taxon>
    </lineage>
</organism>
<evidence type="ECO:0000256" key="3">
    <source>
        <dbReference type="ARBA" id="ARBA00022723"/>
    </source>
</evidence>
<feature type="domain" description="HpcH/HpaI aldolase/citrate lyase" evidence="7">
    <location>
        <begin position="5"/>
        <end position="214"/>
    </location>
</feature>
<reference evidence="8 9" key="1">
    <citation type="submission" date="2014-08" db="EMBL/GenBank/DDBJ databases">
        <title>Whole genome shotgun sequence of Rhizobium rubi NBRC 13261.</title>
        <authorList>
            <person name="Katano-Makiyama Y."/>
            <person name="Hosoyama A."/>
            <person name="Hashimoto M."/>
            <person name="Hosoyama Y."/>
            <person name="Noguchi M."/>
            <person name="Tsuchikane K."/>
            <person name="Uohara A."/>
            <person name="Ohji S."/>
            <person name="Ichikawa N."/>
            <person name="Kimura A."/>
            <person name="Yamazoe A."/>
            <person name="Fujita N."/>
        </authorList>
    </citation>
    <scope>NUCLEOTIDE SEQUENCE [LARGE SCALE GENOMIC DNA]</scope>
    <source>
        <strain evidence="8 9">NBRC 13261</strain>
    </source>
</reference>
<feature type="binding site" evidence="6">
    <location>
        <position position="121"/>
    </location>
    <ligand>
        <name>Mg(2+)</name>
        <dbReference type="ChEBI" id="CHEBI:18420"/>
    </ligand>
</feature>
<dbReference type="SUPFAM" id="SSF51621">
    <property type="entry name" value="Phosphoenolpyruvate/pyruvate domain"/>
    <property type="match status" value="1"/>
</dbReference>
<dbReference type="PIRSF" id="PIRSF015582">
    <property type="entry name" value="Cit_lyase_B"/>
    <property type="match status" value="1"/>
</dbReference>
<evidence type="ECO:0000313" key="9">
    <source>
        <dbReference type="Proteomes" id="UP000028701"/>
    </source>
</evidence>
<keyword evidence="8" id="KW-0456">Lyase</keyword>
<evidence type="ECO:0000313" key="8">
    <source>
        <dbReference type="EMBL" id="GAK73324.1"/>
    </source>
</evidence>
<evidence type="ECO:0000256" key="1">
    <source>
        <dbReference type="ARBA" id="ARBA00001946"/>
    </source>
</evidence>
<dbReference type="InterPro" id="IPR040442">
    <property type="entry name" value="Pyrv_kinase-like_dom_sf"/>
</dbReference>
<keyword evidence="3 6" id="KW-0479">Metal-binding</keyword>
<evidence type="ECO:0000256" key="6">
    <source>
        <dbReference type="PIRSR" id="PIRSR015582-2"/>
    </source>
</evidence>
<accession>A0A081D328</accession>
<dbReference type="PANTHER" id="PTHR32308:SF0">
    <property type="entry name" value="HPCH_HPAI ALDOLASE_CITRATE LYASE DOMAIN-CONTAINING PROTEIN"/>
    <property type="match status" value="1"/>
</dbReference>
<dbReference type="InterPro" id="IPR015813">
    <property type="entry name" value="Pyrv/PenolPyrv_kinase-like_dom"/>
</dbReference>
<comment type="cofactor">
    <cofactor evidence="1">
        <name>Mg(2+)</name>
        <dbReference type="ChEBI" id="CHEBI:18420"/>
    </cofactor>
</comment>
<dbReference type="Pfam" id="PF03328">
    <property type="entry name" value="HpcH_HpaI"/>
    <property type="match status" value="1"/>
</dbReference>
<dbReference type="OrthoDB" id="9800547at2"/>
<dbReference type="GO" id="GO:0000287">
    <property type="term" value="F:magnesium ion binding"/>
    <property type="evidence" value="ECO:0007669"/>
    <property type="project" value="TreeGrafter"/>
</dbReference>
<name>A0A081D328_9HYPH</name>
<dbReference type="AlphaFoldDB" id="A0A081D328"/>
<dbReference type="GO" id="GO:0016829">
    <property type="term" value="F:lyase activity"/>
    <property type="evidence" value="ECO:0007669"/>
    <property type="project" value="UniProtKB-KW"/>
</dbReference>
<feature type="binding site" evidence="5">
    <location>
        <position position="63"/>
    </location>
    <ligand>
        <name>substrate</name>
    </ligand>
</feature>